<dbReference type="SUPFAM" id="SSF53187">
    <property type="entry name" value="Zn-dependent exopeptidases"/>
    <property type="match status" value="1"/>
</dbReference>
<evidence type="ECO:0000256" key="3">
    <source>
        <dbReference type="PIRSR" id="PIRSR005962-1"/>
    </source>
</evidence>
<feature type="binding site" evidence="3">
    <location>
        <position position="141"/>
    </location>
    <ligand>
        <name>Mn(2+)</name>
        <dbReference type="ChEBI" id="CHEBI:29035"/>
        <label>2</label>
    </ligand>
</feature>
<reference evidence="5" key="1">
    <citation type="submission" date="2020-04" db="EMBL/GenBank/DDBJ databases">
        <authorList>
            <person name="Brown S."/>
        </authorList>
    </citation>
    <scope>NUCLEOTIDE SEQUENCE</scope>
    <source>
        <strain evidence="5">DJ015</strain>
    </source>
</reference>
<comment type="cofactor">
    <cofactor evidence="3">
        <name>Mn(2+)</name>
        <dbReference type="ChEBI" id="CHEBI:29035"/>
    </cofactor>
    <text evidence="3">The Mn(2+) ion enhances activity.</text>
</comment>
<dbReference type="RefSeq" id="WP_017211985.1">
    <property type="nucleotide sequence ID" value="NZ_JABAGV010000008.1"/>
</dbReference>
<keyword evidence="3" id="KW-0479">Metal-binding</keyword>
<evidence type="ECO:0000313" key="5">
    <source>
        <dbReference type="EMBL" id="MBC2474025.1"/>
    </source>
</evidence>
<dbReference type="FunFam" id="3.30.70.360:FF:000014">
    <property type="entry name" value="N-acyl-L-amino acid amidohydrolase"/>
    <property type="match status" value="1"/>
</dbReference>
<organism evidence="5 6">
    <name type="scientific">Clostridium beijerinckii</name>
    <name type="common">Clostridium MP</name>
    <dbReference type="NCBI Taxonomy" id="1520"/>
    <lineage>
        <taxon>Bacteria</taxon>
        <taxon>Bacillati</taxon>
        <taxon>Bacillota</taxon>
        <taxon>Clostridia</taxon>
        <taxon>Eubacteriales</taxon>
        <taxon>Clostridiaceae</taxon>
        <taxon>Clostridium</taxon>
    </lineage>
</organism>
<feature type="domain" description="Peptidase M20 dimerisation" evidence="4">
    <location>
        <begin position="183"/>
        <end position="280"/>
    </location>
</feature>
<feature type="binding site" evidence="3">
    <location>
        <position position="166"/>
    </location>
    <ligand>
        <name>Mn(2+)</name>
        <dbReference type="ChEBI" id="CHEBI:29035"/>
        <label>2</label>
    </ligand>
</feature>
<gene>
    <name evidence="5" type="ORF">HGI39_04760</name>
</gene>
<dbReference type="Gene3D" id="3.30.70.360">
    <property type="match status" value="1"/>
</dbReference>
<dbReference type="Pfam" id="PF01546">
    <property type="entry name" value="Peptidase_M20"/>
    <property type="match status" value="1"/>
</dbReference>
<dbReference type="AlphaFoldDB" id="A0AAW3W588"/>
<sequence length="393" mass="44026">MEQKESIDQIIEDVKSEVVTWRRYFHENPELSFEETETSKFIYDKLVSFGNMIISHPTKTSIMARLIGDNPGKVIAIRADMDALPIQEENDFEYKSKKSGVMHACGHDGHASVLLGVAKVMSNFKKELKGELRFIFQHAEELPPGGAHEMVEAGVMNGVDEVYAMHIMTHVPVGKIDVAEGVASSGNDAFKIKVIGKGGHSSMPEDTIDPILISSEIVSNLQHIISRKISTNEKVVLSVTQFHAGYAYNIIPNEVELEGSVRTFKDEIREKMPAFMEQIIKGICDAHGAKYKFEYNNGYDMIKNNDEIRKFVEETIAETFGKDTLRKTGPMMGSEDFSAFSNEVPGCFVLIGAKNDEKGIIYPNHNPRFTIDEESLNIALKYLINIAMRKVIL</sequence>
<dbReference type="PIRSF" id="PIRSF005962">
    <property type="entry name" value="Pept_M20D_amidohydro"/>
    <property type="match status" value="1"/>
</dbReference>
<dbReference type="GO" id="GO:0016787">
    <property type="term" value="F:hydrolase activity"/>
    <property type="evidence" value="ECO:0007669"/>
    <property type="project" value="UniProtKB-KW"/>
</dbReference>
<feature type="binding site" evidence="3">
    <location>
        <position position="107"/>
    </location>
    <ligand>
        <name>Mn(2+)</name>
        <dbReference type="ChEBI" id="CHEBI:29035"/>
        <label>2</label>
    </ligand>
</feature>
<feature type="binding site" evidence="3">
    <location>
        <position position="365"/>
    </location>
    <ligand>
        <name>Mn(2+)</name>
        <dbReference type="ChEBI" id="CHEBI:29035"/>
        <label>2</label>
    </ligand>
</feature>
<accession>A0AAW3W588</accession>
<dbReference type="InterPro" id="IPR017439">
    <property type="entry name" value="Amidohydrolase"/>
</dbReference>
<dbReference type="InterPro" id="IPR036264">
    <property type="entry name" value="Bact_exopeptidase_dim_dom"/>
</dbReference>
<dbReference type="InterPro" id="IPR011650">
    <property type="entry name" value="Peptidase_M20_dimer"/>
</dbReference>
<evidence type="ECO:0000259" key="4">
    <source>
        <dbReference type="Pfam" id="PF07687"/>
    </source>
</evidence>
<protein>
    <submittedName>
        <fullName evidence="5">Amidohydrolase</fullName>
    </submittedName>
</protein>
<evidence type="ECO:0000313" key="6">
    <source>
        <dbReference type="Proteomes" id="UP001194098"/>
    </source>
</evidence>
<comment type="caution">
    <text evidence="5">The sequence shown here is derived from an EMBL/GenBank/DDBJ whole genome shotgun (WGS) entry which is preliminary data.</text>
</comment>
<proteinExistence type="inferred from homology"/>
<dbReference type="Proteomes" id="UP001194098">
    <property type="component" value="Unassembled WGS sequence"/>
</dbReference>
<name>A0AAW3W588_CLOBE</name>
<dbReference type="SUPFAM" id="SSF55031">
    <property type="entry name" value="Bacterial exopeptidase dimerisation domain"/>
    <property type="match status" value="1"/>
</dbReference>
<evidence type="ECO:0000256" key="1">
    <source>
        <dbReference type="ARBA" id="ARBA00006153"/>
    </source>
</evidence>
<keyword evidence="3" id="KW-0464">Manganese</keyword>
<dbReference type="Gene3D" id="3.40.630.10">
    <property type="entry name" value="Zn peptidases"/>
    <property type="match status" value="1"/>
</dbReference>
<dbReference type="GO" id="GO:0046872">
    <property type="term" value="F:metal ion binding"/>
    <property type="evidence" value="ECO:0007669"/>
    <property type="project" value="UniProtKB-KW"/>
</dbReference>
<dbReference type="InterPro" id="IPR002933">
    <property type="entry name" value="Peptidase_M20"/>
</dbReference>
<reference evidence="5" key="2">
    <citation type="journal article" date="2022" name="Nat. Biotechnol.">
        <title>Carbon-negative production of acetone and isopropanol by gas fermentation at industrial pilot scale.</title>
        <authorList>
            <person name="Liew F.E."/>
            <person name="Nogle R."/>
            <person name="Abdalla T."/>
            <person name="Rasor B.J."/>
            <person name="Canter C."/>
            <person name="Jensen R.O."/>
            <person name="Wang L."/>
            <person name="Strutz J."/>
            <person name="Chirania P."/>
            <person name="De Tissera S."/>
            <person name="Mueller A.P."/>
            <person name="Ruan Z."/>
            <person name="Gao A."/>
            <person name="Tran L."/>
            <person name="Engle N.L."/>
            <person name="Bromley J.C."/>
            <person name="Daniell J."/>
            <person name="Conrado R."/>
            <person name="Tschaplinski T.J."/>
            <person name="Giannone R.J."/>
            <person name="Hettich R.L."/>
            <person name="Karim A.S."/>
            <person name="Simpson S.D."/>
            <person name="Brown S.D."/>
            <person name="Leang C."/>
            <person name="Jewett M.C."/>
            <person name="Kopke M."/>
        </authorList>
    </citation>
    <scope>NUCLEOTIDE SEQUENCE</scope>
    <source>
        <strain evidence="5">DJ015</strain>
    </source>
</reference>
<keyword evidence="2" id="KW-0378">Hydrolase</keyword>
<dbReference type="NCBIfam" id="TIGR01891">
    <property type="entry name" value="amidohydrolases"/>
    <property type="match status" value="1"/>
</dbReference>
<feature type="binding site" evidence="3">
    <location>
        <position position="105"/>
    </location>
    <ligand>
        <name>Mn(2+)</name>
        <dbReference type="ChEBI" id="CHEBI:29035"/>
        <label>2</label>
    </ligand>
</feature>
<comment type="similarity">
    <text evidence="1">Belongs to the peptidase M20 family.</text>
</comment>
<dbReference type="Pfam" id="PF07687">
    <property type="entry name" value="M20_dimer"/>
    <property type="match status" value="1"/>
</dbReference>
<dbReference type="EMBL" id="JABAGV010000008">
    <property type="protein sequence ID" value="MBC2474025.1"/>
    <property type="molecule type" value="Genomic_DNA"/>
</dbReference>
<evidence type="ECO:0000256" key="2">
    <source>
        <dbReference type="ARBA" id="ARBA00022801"/>
    </source>
</evidence>
<dbReference type="PANTHER" id="PTHR11014:SF63">
    <property type="entry name" value="METALLOPEPTIDASE, PUTATIVE (AFU_ORTHOLOGUE AFUA_6G09600)-RELATED"/>
    <property type="match status" value="1"/>
</dbReference>
<dbReference type="PANTHER" id="PTHR11014">
    <property type="entry name" value="PEPTIDASE M20 FAMILY MEMBER"/>
    <property type="match status" value="1"/>
</dbReference>